<dbReference type="Pfam" id="PF00078">
    <property type="entry name" value="RVT_1"/>
    <property type="match status" value="1"/>
</dbReference>
<dbReference type="PROSITE" id="PS50878">
    <property type="entry name" value="RT_POL"/>
    <property type="match status" value="1"/>
</dbReference>
<dbReference type="InterPro" id="IPR043128">
    <property type="entry name" value="Rev_trsase/Diguanyl_cyclase"/>
</dbReference>
<dbReference type="Pfam" id="PF00665">
    <property type="entry name" value="rve"/>
    <property type="match status" value="1"/>
</dbReference>
<evidence type="ECO:0000256" key="5">
    <source>
        <dbReference type="ARBA" id="ARBA00022801"/>
    </source>
</evidence>
<feature type="non-terminal residue" evidence="9">
    <location>
        <position position="1"/>
    </location>
</feature>
<evidence type="ECO:0000256" key="4">
    <source>
        <dbReference type="ARBA" id="ARBA00022759"/>
    </source>
</evidence>
<dbReference type="SUPFAM" id="SSF53098">
    <property type="entry name" value="Ribonuclease H-like"/>
    <property type="match status" value="1"/>
</dbReference>
<dbReference type="InterPro" id="IPR043502">
    <property type="entry name" value="DNA/RNA_pol_sf"/>
</dbReference>
<protein>
    <submittedName>
        <fullName evidence="9">Retrovirus Polyprotein</fullName>
    </submittedName>
</protein>
<dbReference type="GO" id="GO:0003964">
    <property type="term" value="F:RNA-directed DNA polymerase activity"/>
    <property type="evidence" value="ECO:0007669"/>
    <property type="project" value="UniProtKB-KW"/>
</dbReference>
<dbReference type="GO" id="GO:0003676">
    <property type="term" value="F:nucleic acid binding"/>
    <property type="evidence" value="ECO:0007669"/>
    <property type="project" value="InterPro"/>
</dbReference>
<dbReference type="GO" id="GO:0016787">
    <property type="term" value="F:hydrolase activity"/>
    <property type="evidence" value="ECO:0007669"/>
    <property type="project" value="UniProtKB-KW"/>
</dbReference>
<dbReference type="CDD" id="cd09274">
    <property type="entry name" value="RNase_HI_RT_Ty3"/>
    <property type="match status" value="1"/>
</dbReference>
<reference evidence="9 10" key="1">
    <citation type="journal article" date="2017" name="Genome Biol. Evol.">
        <title>Phytophthora megakarya and P. palmivora, closely related causal agents of cacao black pod rot, underwent increases in genome sizes and gene numbers by different mechanisms.</title>
        <authorList>
            <person name="Ali S.S."/>
            <person name="Shao J."/>
            <person name="Lary D.J."/>
            <person name="Kronmiller B."/>
            <person name="Shen D."/>
            <person name="Strem M.D."/>
            <person name="Amoako-Attah I."/>
            <person name="Akrofi A.Y."/>
            <person name="Begoude B.A."/>
            <person name="Ten Hoopen G.M."/>
            <person name="Coulibaly K."/>
            <person name="Kebe B.I."/>
            <person name="Melnick R.L."/>
            <person name="Guiltinan M.J."/>
            <person name="Tyler B.M."/>
            <person name="Meinhardt L.W."/>
            <person name="Bailey B.A."/>
        </authorList>
    </citation>
    <scope>NUCLEOTIDE SEQUENCE [LARGE SCALE GENOMIC DNA]</scope>
    <source>
        <strain evidence="10">sbr112.9</strain>
    </source>
</reference>
<dbReference type="FunFam" id="3.30.70.270:FF:000003">
    <property type="entry name" value="Transposon Ty3-G Gag-Pol polyprotein"/>
    <property type="match status" value="1"/>
</dbReference>
<dbReference type="InterPro" id="IPR041373">
    <property type="entry name" value="RT_RNaseH"/>
</dbReference>
<organism evidence="9 10">
    <name type="scientific">Phytophthora palmivora</name>
    <dbReference type="NCBI Taxonomy" id="4796"/>
    <lineage>
        <taxon>Eukaryota</taxon>
        <taxon>Sar</taxon>
        <taxon>Stramenopiles</taxon>
        <taxon>Oomycota</taxon>
        <taxon>Peronosporomycetes</taxon>
        <taxon>Peronosporales</taxon>
        <taxon>Peronosporaceae</taxon>
        <taxon>Phytophthora</taxon>
    </lineage>
</organism>
<comment type="caution">
    <text evidence="9">The sequence shown here is derived from an EMBL/GenBank/DDBJ whole genome shotgun (WGS) entry which is preliminary data.</text>
</comment>
<dbReference type="Pfam" id="PF17917">
    <property type="entry name" value="RT_RNaseH"/>
    <property type="match status" value="1"/>
</dbReference>
<keyword evidence="10" id="KW-1185">Reference proteome</keyword>
<evidence type="ECO:0000256" key="6">
    <source>
        <dbReference type="ARBA" id="ARBA00022918"/>
    </source>
</evidence>
<keyword evidence="6" id="KW-0695">RNA-directed DNA polymerase</keyword>
<dbReference type="Proteomes" id="UP000237271">
    <property type="component" value="Unassembled WGS sequence"/>
</dbReference>
<dbReference type="GO" id="GO:0004519">
    <property type="term" value="F:endonuclease activity"/>
    <property type="evidence" value="ECO:0007669"/>
    <property type="project" value="UniProtKB-KW"/>
</dbReference>
<evidence type="ECO:0000256" key="2">
    <source>
        <dbReference type="ARBA" id="ARBA00022695"/>
    </source>
</evidence>
<keyword evidence="1" id="KW-0808">Transferase</keyword>
<dbReference type="SUPFAM" id="SSF56672">
    <property type="entry name" value="DNA/RNA polymerases"/>
    <property type="match status" value="1"/>
</dbReference>
<name>A0A2P4YRM8_9STRA</name>
<dbReference type="InterPro" id="IPR050951">
    <property type="entry name" value="Retrovirus_Pol_polyprotein"/>
</dbReference>
<keyword evidence="5" id="KW-0378">Hydrolase</keyword>
<accession>A0A2P4YRM8</accession>
<dbReference type="OrthoDB" id="119408at2759"/>
<evidence type="ECO:0000256" key="3">
    <source>
        <dbReference type="ARBA" id="ARBA00022722"/>
    </source>
</evidence>
<dbReference type="Gene3D" id="1.10.340.70">
    <property type="match status" value="1"/>
</dbReference>
<feature type="domain" description="Integrase catalytic" evidence="8">
    <location>
        <begin position="503"/>
        <end position="665"/>
    </location>
</feature>
<dbReference type="InterPro" id="IPR041588">
    <property type="entry name" value="Integrase_H2C2"/>
</dbReference>
<keyword evidence="2" id="KW-0548">Nucleotidyltransferase</keyword>
<dbReference type="Gene3D" id="3.30.70.270">
    <property type="match status" value="2"/>
</dbReference>
<dbReference type="AlphaFoldDB" id="A0A2P4YRM8"/>
<dbReference type="GO" id="GO:0015074">
    <property type="term" value="P:DNA integration"/>
    <property type="evidence" value="ECO:0007669"/>
    <property type="project" value="InterPro"/>
</dbReference>
<dbReference type="InterPro" id="IPR012337">
    <property type="entry name" value="RNaseH-like_sf"/>
</dbReference>
<sequence>ELQRLIELEVIEQIFDGEWASPAFFLKKPDGRLRLLTDFLFTTYQHLVRLEVFGNAALSHSGIFFVIGRKYGLLCKTYKRLPMGLSTAPDEYQACMAKVLGDFDFVIVYLDDILIFSKSAKDHLEHLRAVLTRLKMYNVTLNGKKCHIFCKTVEYLGFTLSAADIQPQEKKNRAITQIAAPRNKKQLRRFLGMVNYYREMVAGKSALLKPLTRITSPKAAFVWTSIENEAFEGVKKALASAVLLSFPDFTKPFEIYADASGKQLGGLIQQDRKLIACYSRSLTPAQQNYTTTDLELLSVVEILKEYRTMLLGFPIILHTDHKNLIYPTETSLRIKRWTLLLAEYRLTCQYIQGKANIGADAFSRMELERELKNLEIEDETLYIEPVDCVVEGRHIKQHQQADEVTETLVQACMNGTSDPDYRIENTMGAKLLTFKKRVMIPEALREEITEWYHLNLVHPAAKRQYHTMRTSFYWSGMEKSFVTFCKNCLTCKRLKFHAKGQRYGKLPPRDLEIVDPFDIVHVDTMGPYGNERSYALTVIDEATRWLEVSIQSDNHGRTTAENFDTTWLCRYPRPKEVIFDRGNEFNTSEFREMLKSYAIKAVPISVKNPQANAICERVHLVLNNCIRCYPETDWRQVIQYAAFSVRASYHTILGTTPAHLIFGQDMITRKLHEANWNYLSKRRFDAILKENNRENTKRLQHFYHVGDHVMVRVPAKDRTKKHGQVAKGPFAITEVHENGTVTIDQGAMKQRINIRRLFPC</sequence>
<dbReference type="PROSITE" id="PS50994">
    <property type="entry name" value="INTEGRASE"/>
    <property type="match status" value="1"/>
</dbReference>
<dbReference type="PANTHER" id="PTHR37984:SF5">
    <property type="entry name" value="PROTEIN NYNRIN-LIKE"/>
    <property type="match status" value="1"/>
</dbReference>
<dbReference type="InterPro" id="IPR036397">
    <property type="entry name" value="RNaseH_sf"/>
</dbReference>
<keyword evidence="4" id="KW-0255">Endonuclease</keyword>
<dbReference type="Gene3D" id="3.30.420.10">
    <property type="entry name" value="Ribonuclease H-like superfamily/Ribonuclease H"/>
    <property type="match status" value="1"/>
</dbReference>
<dbReference type="InterPro" id="IPR000477">
    <property type="entry name" value="RT_dom"/>
</dbReference>
<feature type="domain" description="Reverse transcriptase" evidence="7">
    <location>
        <begin position="1"/>
        <end position="160"/>
    </location>
</feature>
<keyword evidence="3" id="KW-0540">Nuclease</keyword>
<evidence type="ECO:0000259" key="8">
    <source>
        <dbReference type="PROSITE" id="PS50994"/>
    </source>
</evidence>
<gene>
    <name evidence="9" type="ORF">PHPALM_1770</name>
</gene>
<evidence type="ECO:0000313" key="9">
    <source>
        <dbReference type="EMBL" id="POM80399.1"/>
    </source>
</evidence>
<dbReference type="FunFam" id="3.30.70.270:FF:000020">
    <property type="entry name" value="Transposon Tf2-6 polyprotein-like Protein"/>
    <property type="match status" value="1"/>
</dbReference>
<dbReference type="Pfam" id="PF17921">
    <property type="entry name" value="Integrase_H2C2"/>
    <property type="match status" value="1"/>
</dbReference>
<dbReference type="PANTHER" id="PTHR37984">
    <property type="entry name" value="PROTEIN CBG26694"/>
    <property type="match status" value="1"/>
</dbReference>
<dbReference type="CDD" id="cd01647">
    <property type="entry name" value="RT_LTR"/>
    <property type="match status" value="1"/>
</dbReference>
<dbReference type="EMBL" id="NCKW01000494">
    <property type="protein sequence ID" value="POM80399.1"/>
    <property type="molecule type" value="Genomic_DNA"/>
</dbReference>
<dbReference type="InterPro" id="IPR001584">
    <property type="entry name" value="Integrase_cat-core"/>
</dbReference>
<evidence type="ECO:0000259" key="7">
    <source>
        <dbReference type="PROSITE" id="PS50878"/>
    </source>
</evidence>
<evidence type="ECO:0000256" key="1">
    <source>
        <dbReference type="ARBA" id="ARBA00022679"/>
    </source>
</evidence>
<evidence type="ECO:0000313" key="10">
    <source>
        <dbReference type="Proteomes" id="UP000237271"/>
    </source>
</evidence>
<proteinExistence type="predicted"/>